<evidence type="ECO:0000313" key="2">
    <source>
        <dbReference type="Proteomes" id="UP000542210"/>
    </source>
</evidence>
<accession>A0A7W7DDU2</accession>
<keyword evidence="2" id="KW-1185">Reference proteome</keyword>
<evidence type="ECO:0008006" key="3">
    <source>
        <dbReference type="Google" id="ProtNLM"/>
    </source>
</evidence>
<dbReference type="EMBL" id="JACHND010000001">
    <property type="protein sequence ID" value="MBB4703836.1"/>
    <property type="molecule type" value="Genomic_DNA"/>
</dbReference>
<proteinExistence type="predicted"/>
<protein>
    <recommendedName>
        <fullName evidence="3">Tn3 transposase DDE domain-containing protein</fullName>
    </recommendedName>
</protein>
<reference evidence="1 2" key="1">
    <citation type="submission" date="2020-08" db="EMBL/GenBank/DDBJ databases">
        <title>Sequencing the genomes of 1000 actinobacteria strains.</title>
        <authorList>
            <person name="Klenk H.-P."/>
        </authorList>
    </citation>
    <scope>NUCLEOTIDE SEQUENCE [LARGE SCALE GENOMIC DNA]</scope>
    <source>
        <strain evidence="1 2">DSM 45784</strain>
    </source>
</reference>
<organism evidence="1 2">
    <name type="scientific">Sphaerisporangium siamense</name>
    <dbReference type="NCBI Taxonomy" id="795645"/>
    <lineage>
        <taxon>Bacteria</taxon>
        <taxon>Bacillati</taxon>
        <taxon>Actinomycetota</taxon>
        <taxon>Actinomycetes</taxon>
        <taxon>Streptosporangiales</taxon>
        <taxon>Streptosporangiaceae</taxon>
        <taxon>Sphaerisporangium</taxon>
    </lineage>
</organism>
<gene>
    <name evidence="1" type="ORF">BJ982_005380</name>
</gene>
<dbReference type="Proteomes" id="UP000542210">
    <property type="component" value="Unassembled WGS sequence"/>
</dbReference>
<comment type="caution">
    <text evidence="1">The sequence shown here is derived from an EMBL/GenBank/DDBJ whole genome shotgun (WGS) entry which is preliminary data.</text>
</comment>
<evidence type="ECO:0000313" key="1">
    <source>
        <dbReference type="EMBL" id="MBB4703836.1"/>
    </source>
</evidence>
<dbReference type="AlphaFoldDB" id="A0A7W7DDU2"/>
<name>A0A7W7DDU2_9ACTN</name>
<sequence length="37" mass="4262">MTRPEGSRALSPLFWAHVNPYGRFRLDMDTRLNLTAA</sequence>